<dbReference type="Pfam" id="PF13439">
    <property type="entry name" value="Glyco_transf_4"/>
    <property type="match status" value="1"/>
</dbReference>
<dbReference type="InterPro" id="IPR050194">
    <property type="entry name" value="Glycosyltransferase_grp1"/>
</dbReference>
<dbReference type="AlphaFoldDB" id="A0A5M6IQX5"/>
<keyword evidence="4" id="KW-1185">Reference proteome</keyword>
<dbReference type="SUPFAM" id="SSF53756">
    <property type="entry name" value="UDP-Glycosyltransferase/glycogen phosphorylase"/>
    <property type="match status" value="1"/>
</dbReference>
<dbReference type="InterPro" id="IPR028098">
    <property type="entry name" value="Glyco_trans_4-like_N"/>
</dbReference>
<dbReference type="InterPro" id="IPR001296">
    <property type="entry name" value="Glyco_trans_1"/>
</dbReference>
<dbReference type="PANTHER" id="PTHR45947:SF3">
    <property type="entry name" value="SULFOQUINOVOSYL TRANSFERASE SQD2"/>
    <property type="match status" value="1"/>
</dbReference>
<evidence type="ECO:0000259" key="2">
    <source>
        <dbReference type="Pfam" id="PF13439"/>
    </source>
</evidence>
<reference evidence="3 4" key="1">
    <citation type="submission" date="2019-09" db="EMBL/GenBank/DDBJ databases">
        <title>Genome sequence of Rhodovastum atsumiense, a diverse member of the Acetobacteraceae family of non-sulfur purple photosynthetic bacteria.</title>
        <authorList>
            <person name="Meyer T."/>
            <person name="Kyndt J."/>
        </authorList>
    </citation>
    <scope>NUCLEOTIDE SEQUENCE [LARGE SCALE GENOMIC DNA]</scope>
    <source>
        <strain evidence="3 4">DSM 21279</strain>
    </source>
</reference>
<evidence type="ECO:0000313" key="3">
    <source>
        <dbReference type="EMBL" id="KAA5609928.1"/>
    </source>
</evidence>
<organism evidence="3 4">
    <name type="scientific">Rhodovastum atsumiense</name>
    <dbReference type="NCBI Taxonomy" id="504468"/>
    <lineage>
        <taxon>Bacteria</taxon>
        <taxon>Pseudomonadati</taxon>
        <taxon>Pseudomonadota</taxon>
        <taxon>Alphaproteobacteria</taxon>
        <taxon>Acetobacterales</taxon>
        <taxon>Acetobacteraceae</taxon>
        <taxon>Rhodovastum</taxon>
    </lineage>
</organism>
<protein>
    <submittedName>
        <fullName evidence="3">Glycosyltransferase family 4 protein</fullName>
    </submittedName>
</protein>
<name>A0A5M6IQX5_9PROT</name>
<gene>
    <name evidence="3" type="ORF">F1189_21790</name>
</gene>
<dbReference type="PANTHER" id="PTHR45947">
    <property type="entry name" value="SULFOQUINOVOSYL TRANSFERASE SQD2"/>
    <property type="match status" value="1"/>
</dbReference>
<feature type="domain" description="Glycosyltransferase subfamily 4-like N-terminal" evidence="2">
    <location>
        <begin position="14"/>
        <end position="182"/>
    </location>
</feature>
<evidence type="ECO:0000313" key="4">
    <source>
        <dbReference type="Proteomes" id="UP000325255"/>
    </source>
</evidence>
<dbReference type="CDD" id="cd03801">
    <property type="entry name" value="GT4_PimA-like"/>
    <property type="match status" value="1"/>
</dbReference>
<dbReference type="Proteomes" id="UP000325255">
    <property type="component" value="Unassembled WGS sequence"/>
</dbReference>
<comment type="caution">
    <text evidence="3">The sequence shown here is derived from an EMBL/GenBank/DDBJ whole genome shotgun (WGS) entry which is preliminary data.</text>
</comment>
<dbReference type="Gene3D" id="3.40.50.2000">
    <property type="entry name" value="Glycogen Phosphorylase B"/>
    <property type="match status" value="2"/>
</dbReference>
<keyword evidence="3" id="KW-0808">Transferase</keyword>
<accession>A0A5M6IQX5</accession>
<sequence>MREVRRTLLTGDAVGGVWRYALVLAQGLAERGVETMLAVLGPPPSPQQMDEAAAVPGLRVVPTGLPLDWTAVSEAELRETGAALAGMARRAGVDSVHLHTPALAAEVPWSVPVVAVAHSCVGTWWRAVRGGPMPADLAWRAAAVGRGLAEADMAMAPTRSFALALGREYRPGRRITVIHNGTEPPTPPPAERCAAVLSAGRLWDEGKNFAALDRVAGQVDFPILAAGPLVGPTGARFTPAHLHWLGVLPQATLAHAMAQATVFCAPSRYEPFGLAVLEAAQSGMALALADIPVFRELWDGAALFFHPDDDAGLAEVLDRLIGRPENVAIRARERATRYRADTMVEAVLAAHRDLVAMRVS</sequence>
<dbReference type="GO" id="GO:0016758">
    <property type="term" value="F:hexosyltransferase activity"/>
    <property type="evidence" value="ECO:0007669"/>
    <property type="project" value="TreeGrafter"/>
</dbReference>
<evidence type="ECO:0000259" key="1">
    <source>
        <dbReference type="Pfam" id="PF00534"/>
    </source>
</evidence>
<feature type="domain" description="Glycosyl transferase family 1" evidence="1">
    <location>
        <begin position="238"/>
        <end position="324"/>
    </location>
</feature>
<dbReference type="EMBL" id="VWPK01000041">
    <property type="protein sequence ID" value="KAA5609928.1"/>
    <property type="molecule type" value="Genomic_DNA"/>
</dbReference>
<dbReference type="Pfam" id="PF00534">
    <property type="entry name" value="Glycos_transf_1"/>
    <property type="match status" value="1"/>
</dbReference>
<dbReference type="OrthoDB" id="7847955at2"/>
<proteinExistence type="predicted"/>
<dbReference type="RefSeq" id="WP_150042995.1">
    <property type="nucleotide sequence ID" value="NZ_OW485601.1"/>
</dbReference>